<keyword evidence="4" id="KW-1185">Reference proteome</keyword>
<dbReference type="Proteomes" id="UP000318741">
    <property type="component" value="Chromosome"/>
</dbReference>
<evidence type="ECO:0000313" key="3">
    <source>
        <dbReference type="EMBL" id="QDT17143.1"/>
    </source>
</evidence>
<protein>
    <submittedName>
        <fullName evidence="3">Uncharacterized protein</fullName>
    </submittedName>
</protein>
<evidence type="ECO:0000256" key="1">
    <source>
        <dbReference type="SAM" id="MobiDB-lite"/>
    </source>
</evidence>
<organism evidence="3 4">
    <name type="scientific">Alienimonas californiensis</name>
    <dbReference type="NCBI Taxonomy" id="2527989"/>
    <lineage>
        <taxon>Bacteria</taxon>
        <taxon>Pseudomonadati</taxon>
        <taxon>Planctomycetota</taxon>
        <taxon>Planctomycetia</taxon>
        <taxon>Planctomycetales</taxon>
        <taxon>Planctomycetaceae</taxon>
        <taxon>Alienimonas</taxon>
    </lineage>
</organism>
<evidence type="ECO:0000313" key="4">
    <source>
        <dbReference type="Proteomes" id="UP000318741"/>
    </source>
</evidence>
<dbReference type="KEGG" id="acaf:CA12_32550"/>
<dbReference type="EMBL" id="CP036265">
    <property type="protein sequence ID" value="QDT17143.1"/>
    <property type="molecule type" value="Genomic_DNA"/>
</dbReference>
<dbReference type="RefSeq" id="WP_145360043.1">
    <property type="nucleotide sequence ID" value="NZ_CP036265.1"/>
</dbReference>
<feature type="compositionally biased region" description="Acidic residues" evidence="1">
    <location>
        <begin position="81"/>
        <end position="105"/>
    </location>
</feature>
<gene>
    <name evidence="3" type="ORF">CA12_32550</name>
</gene>
<accession>A0A517PCN6</accession>
<proteinExistence type="predicted"/>
<feature type="region of interest" description="Disordered" evidence="1">
    <location>
        <begin position="48"/>
        <end position="105"/>
    </location>
</feature>
<keyword evidence="2" id="KW-1133">Transmembrane helix</keyword>
<sequence>MSDPEPPPGTPGPTEQDARGVSPVVWIGLAALLIAGGVYAYSVFVPPEMPKDGMVEQTPGESAPVDDPDADAEPVPSTDPEITEPEITEPEITDPEITEPATSDD</sequence>
<dbReference type="AlphaFoldDB" id="A0A517PCN6"/>
<feature type="transmembrane region" description="Helical" evidence="2">
    <location>
        <begin position="20"/>
        <end position="44"/>
    </location>
</feature>
<evidence type="ECO:0000256" key="2">
    <source>
        <dbReference type="SAM" id="Phobius"/>
    </source>
</evidence>
<keyword evidence="2" id="KW-0812">Transmembrane</keyword>
<reference evidence="3 4" key="1">
    <citation type="submission" date="2019-02" db="EMBL/GenBank/DDBJ databases">
        <title>Deep-cultivation of Planctomycetes and their phenomic and genomic characterization uncovers novel biology.</title>
        <authorList>
            <person name="Wiegand S."/>
            <person name="Jogler M."/>
            <person name="Boedeker C."/>
            <person name="Pinto D."/>
            <person name="Vollmers J."/>
            <person name="Rivas-Marin E."/>
            <person name="Kohn T."/>
            <person name="Peeters S.H."/>
            <person name="Heuer A."/>
            <person name="Rast P."/>
            <person name="Oberbeckmann S."/>
            <person name="Bunk B."/>
            <person name="Jeske O."/>
            <person name="Meyerdierks A."/>
            <person name="Storesund J.E."/>
            <person name="Kallscheuer N."/>
            <person name="Luecker S."/>
            <person name="Lage O.M."/>
            <person name="Pohl T."/>
            <person name="Merkel B.J."/>
            <person name="Hornburger P."/>
            <person name="Mueller R.-W."/>
            <person name="Bruemmer F."/>
            <person name="Labrenz M."/>
            <person name="Spormann A.M."/>
            <person name="Op den Camp H."/>
            <person name="Overmann J."/>
            <person name="Amann R."/>
            <person name="Jetten M.S.M."/>
            <person name="Mascher T."/>
            <person name="Medema M.H."/>
            <person name="Devos D.P."/>
            <person name="Kaster A.-K."/>
            <person name="Ovreas L."/>
            <person name="Rohde M."/>
            <person name="Galperin M.Y."/>
            <person name="Jogler C."/>
        </authorList>
    </citation>
    <scope>NUCLEOTIDE SEQUENCE [LARGE SCALE GENOMIC DNA]</scope>
    <source>
        <strain evidence="3 4">CA12</strain>
    </source>
</reference>
<keyword evidence="2" id="KW-0472">Membrane</keyword>
<name>A0A517PCN6_9PLAN</name>